<feature type="compositionally biased region" description="Polar residues" evidence="1">
    <location>
        <begin position="161"/>
        <end position="170"/>
    </location>
</feature>
<feature type="chain" id="PRO_5001529420" description="Elicitin-like protein" evidence="3">
    <location>
        <begin position="19"/>
        <end position="304"/>
    </location>
</feature>
<feature type="compositionally biased region" description="Polar residues" evidence="1">
    <location>
        <begin position="178"/>
        <end position="196"/>
    </location>
</feature>
<keyword evidence="3" id="KW-0732">Signal</keyword>
<sequence length="304" mass="31121">MMRFSFLVGSYLISAGGALPSCINDPVATPKLVELGPTMMECQEKSKINFMAQKGPPTPEQTATVCKECPDLVAKLNNIHPLPVCEFNGVDIGAQIASLTTTCPAPTAQPGPEAPSASPVSPAQPTPEAQSGPPPSPVPSPMPTTPRSMVTSPSSHPVFAPSTTTPTGTPNKHHEAQSMDNSQDGTAGSSAGTSKVSEVAPSSGNSGNLKGSSGTAPTESSPVNSKGTDEVDDSKVTTSDDTSKTESSDSDKSDALTSSQNPSESTATDKHAKDKKPNNAPTPFSLLLATTATTAVSFALFFCM</sequence>
<proteinExistence type="predicted"/>
<evidence type="ECO:0008006" key="6">
    <source>
        <dbReference type="Google" id="ProtNLM"/>
    </source>
</evidence>
<dbReference type="EMBL" id="CAIX01000049">
    <property type="protein sequence ID" value="CCI43455.1"/>
    <property type="molecule type" value="Genomic_DNA"/>
</dbReference>
<evidence type="ECO:0000256" key="3">
    <source>
        <dbReference type="SAM" id="SignalP"/>
    </source>
</evidence>
<dbReference type="Gene3D" id="1.10.239.10">
    <property type="entry name" value="Elicitin domain"/>
    <property type="match status" value="1"/>
</dbReference>
<keyword evidence="5" id="KW-1185">Reference proteome</keyword>
<feature type="transmembrane region" description="Helical" evidence="2">
    <location>
        <begin position="284"/>
        <end position="303"/>
    </location>
</feature>
<dbReference type="InterPro" id="IPR036470">
    <property type="entry name" value="Elicitin_sf"/>
</dbReference>
<dbReference type="Proteomes" id="UP000053237">
    <property type="component" value="Unassembled WGS sequence"/>
</dbReference>
<feature type="compositionally biased region" description="Basic and acidic residues" evidence="1">
    <location>
        <begin position="241"/>
        <end position="254"/>
    </location>
</feature>
<reference evidence="4 5" key="1">
    <citation type="submission" date="2012-05" db="EMBL/GenBank/DDBJ databases">
        <title>Recombination and specialization in a pathogen metapopulation.</title>
        <authorList>
            <person name="Gardiner A."/>
            <person name="Kemen E."/>
            <person name="Schultz-Larsen T."/>
            <person name="MacLean D."/>
            <person name="Van Oosterhout C."/>
            <person name="Jones J.D.G."/>
        </authorList>
    </citation>
    <scope>NUCLEOTIDE SEQUENCE [LARGE SCALE GENOMIC DNA]</scope>
    <source>
        <strain evidence="4 5">Ac Nc2</strain>
    </source>
</reference>
<organism evidence="4 5">
    <name type="scientific">Albugo candida</name>
    <dbReference type="NCBI Taxonomy" id="65357"/>
    <lineage>
        <taxon>Eukaryota</taxon>
        <taxon>Sar</taxon>
        <taxon>Stramenopiles</taxon>
        <taxon>Oomycota</taxon>
        <taxon>Peronosporomycetes</taxon>
        <taxon>Albuginales</taxon>
        <taxon>Albuginaceae</taxon>
        <taxon>Albugo</taxon>
    </lineage>
</organism>
<dbReference type="GO" id="GO:0005576">
    <property type="term" value="C:extracellular region"/>
    <property type="evidence" value="ECO:0007669"/>
    <property type="project" value="InterPro"/>
</dbReference>
<name>A0A024GAB1_9STRA</name>
<feature type="region of interest" description="Disordered" evidence="1">
    <location>
        <begin position="103"/>
        <end position="283"/>
    </location>
</feature>
<evidence type="ECO:0000313" key="4">
    <source>
        <dbReference type="EMBL" id="CCI43455.1"/>
    </source>
</evidence>
<protein>
    <recommendedName>
        <fullName evidence="6">Elicitin-like protein</fullName>
    </recommendedName>
</protein>
<accession>A0A024GAB1</accession>
<keyword evidence="2" id="KW-0472">Membrane</keyword>
<feature type="compositionally biased region" description="Low complexity" evidence="1">
    <location>
        <begin position="114"/>
        <end position="131"/>
    </location>
</feature>
<evidence type="ECO:0000256" key="2">
    <source>
        <dbReference type="SAM" id="Phobius"/>
    </source>
</evidence>
<keyword evidence="2" id="KW-1133">Transmembrane helix</keyword>
<feature type="compositionally biased region" description="Basic and acidic residues" evidence="1">
    <location>
        <begin position="267"/>
        <end position="277"/>
    </location>
</feature>
<feature type="compositionally biased region" description="Low complexity" evidence="1">
    <location>
        <begin position="202"/>
        <end position="214"/>
    </location>
</feature>
<dbReference type="InParanoid" id="A0A024GAB1"/>
<feature type="compositionally biased region" description="Polar residues" evidence="1">
    <location>
        <begin position="215"/>
        <end position="226"/>
    </location>
</feature>
<feature type="signal peptide" evidence="3">
    <location>
        <begin position="1"/>
        <end position="18"/>
    </location>
</feature>
<dbReference type="OrthoDB" id="120368at2759"/>
<feature type="compositionally biased region" description="Pro residues" evidence="1">
    <location>
        <begin position="132"/>
        <end position="144"/>
    </location>
</feature>
<feature type="compositionally biased region" description="Polar residues" evidence="1">
    <location>
        <begin position="255"/>
        <end position="266"/>
    </location>
</feature>
<comment type="caution">
    <text evidence="4">The sequence shown here is derived from an EMBL/GenBank/DDBJ whole genome shotgun (WGS) entry which is preliminary data.</text>
</comment>
<feature type="compositionally biased region" description="Low complexity" evidence="1">
    <location>
        <begin position="145"/>
        <end position="155"/>
    </location>
</feature>
<evidence type="ECO:0000256" key="1">
    <source>
        <dbReference type="SAM" id="MobiDB-lite"/>
    </source>
</evidence>
<evidence type="ECO:0000313" key="5">
    <source>
        <dbReference type="Proteomes" id="UP000053237"/>
    </source>
</evidence>
<dbReference type="AlphaFoldDB" id="A0A024GAB1"/>
<gene>
    <name evidence="4" type="ORF">BN9_042390</name>
</gene>
<keyword evidence="2" id="KW-0812">Transmembrane</keyword>